<dbReference type="PANTHER" id="PTHR13449:SF2">
    <property type="entry name" value="PROTEIN WNTLESS HOMOLOG"/>
    <property type="match status" value="1"/>
</dbReference>
<dbReference type="GO" id="GO:0042734">
    <property type="term" value="C:presynaptic membrane"/>
    <property type="evidence" value="ECO:0007669"/>
    <property type="project" value="UniProtKB-SubCell"/>
</dbReference>
<dbReference type="InterPro" id="IPR053936">
    <property type="entry name" value="WLS_GOLD"/>
</dbReference>
<dbReference type="GO" id="GO:0006886">
    <property type="term" value="P:intracellular protein transport"/>
    <property type="evidence" value="ECO:0007669"/>
    <property type="project" value="TreeGrafter"/>
</dbReference>
<dbReference type="GO" id="GO:0045211">
    <property type="term" value="C:postsynaptic membrane"/>
    <property type="evidence" value="ECO:0007669"/>
    <property type="project" value="UniProtKB-SubCell"/>
</dbReference>
<gene>
    <name evidence="22" type="primary">LOC108665449</name>
</gene>
<dbReference type="PANTHER" id="PTHR13449">
    <property type="entry name" value="INTEGRAL MEMBRANE PROTEIN GPR177"/>
    <property type="match status" value="1"/>
</dbReference>
<comment type="subunit">
    <text evidence="15">Interacts with wg; in the Golgi. Interacts with Vps35, a component of the retromer complex; wls stability is regulated by Vps35.</text>
</comment>
<keyword evidence="12" id="KW-0770">Synapse</keyword>
<keyword evidence="10" id="KW-0333">Golgi apparatus</keyword>
<evidence type="ECO:0000256" key="12">
    <source>
        <dbReference type="ARBA" id="ARBA00023257"/>
    </source>
</evidence>
<dbReference type="Proteomes" id="UP000694843">
    <property type="component" value="Unplaced"/>
</dbReference>
<dbReference type="Pfam" id="PF21883">
    <property type="entry name" value="WLS_GOLD"/>
    <property type="match status" value="1"/>
</dbReference>
<feature type="transmembrane region" description="Helical" evidence="18">
    <location>
        <begin position="316"/>
        <end position="335"/>
    </location>
</feature>
<feature type="domain" description="Wntless GOLD" evidence="20">
    <location>
        <begin position="48"/>
        <end position="236"/>
    </location>
</feature>
<keyword evidence="7" id="KW-0879">Wnt signaling pathway</keyword>
<evidence type="ECO:0000313" key="21">
    <source>
        <dbReference type="Proteomes" id="UP000694843"/>
    </source>
</evidence>
<keyword evidence="13" id="KW-0966">Cell projection</keyword>
<dbReference type="CTD" id="79971"/>
<accession>A0A8B7N382</accession>
<feature type="transmembrane region" description="Helical" evidence="18">
    <location>
        <begin position="243"/>
        <end position="263"/>
    </location>
</feature>
<feature type="transmembrane region" description="Helical" evidence="18">
    <location>
        <begin position="446"/>
        <end position="465"/>
    </location>
</feature>
<dbReference type="GO" id="GO:0017147">
    <property type="term" value="F:Wnt-protein binding"/>
    <property type="evidence" value="ECO:0007669"/>
    <property type="project" value="InterPro"/>
</dbReference>
<name>A0A8B7N382_HYAAZ</name>
<dbReference type="GO" id="GO:0000139">
    <property type="term" value="C:Golgi membrane"/>
    <property type="evidence" value="ECO:0007669"/>
    <property type="project" value="UniProtKB-SubCell"/>
</dbReference>
<dbReference type="GO" id="GO:0016055">
    <property type="term" value="P:Wnt signaling pathway"/>
    <property type="evidence" value="ECO:0007669"/>
    <property type="project" value="UniProtKB-KW"/>
</dbReference>
<evidence type="ECO:0000256" key="13">
    <source>
        <dbReference type="ARBA" id="ARBA00023273"/>
    </source>
</evidence>
<keyword evidence="11 18" id="KW-0472">Membrane</keyword>
<evidence type="ECO:0000256" key="3">
    <source>
        <dbReference type="ARBA" id="ARBA00004653"/>
    </source>
</evidence>
<evidence type="ECO:0000256" key="15">
    <source>
        <dbReference type="ARBA" id="ARBA00025880"/>
    </source>
</evidence>
<feature type="transmembrane region" description="Helical" evidence="18">
    <location>
        <begin position="275"/>
        <end position="296"/>
    </location>
</feature>
<evidence type="ECO:0000256" key="17">
    <source>
        <dbReference type="ARBA" id="ARBA00034107"/>
    </source>
</evidence>
<evidence type="ECO:0000256" key="11">
    <source>
        <dbReference type="ARBA" id="ARBA00023136"/>
    </source>
</evidence>
<organism evidence="21 22">
    <name type="scientific">Hyalella azteca</name>
    <name type="common">Amphipod</name>
    <dbReference type="NCBI Taxonomy" id="294128"/>
    <lineage>
        <taxon>Eukaryota</taxon>
        <taxon>Metazoa</taxon>
        <taxon>Ecdysozoa</taxon>
        <taxon>Arthropoda</taxon>
        <taxon>Crustacea</taxon>
        <taxon>Multicrustacea</taxon>
        <taxon>Malacostraca</taxon>
        <taxon>Eumalacostraca</taxon>
        <taxon>Peracarida</taxon>
        <taxon>Amphipoda</taxon>
        <taxon>Senticaudata</taxon>
        <taxon>Talitrida</taxon>
        <taxon>Talitroidea</taxon>
        <taxon>Hyalellidae</taxon>
        <taxon>Hyalella</taxon>
    </lineage>
</organism>
<sequence>MGGAIIENLSGRKLSVLIALLMICQLCCFLLGGLIAPAPTSASTVLGTKCYDRNYNSSKWYQSRPVKQMCHSFDSLDELESGITADDIIFVFQVPIPREKTILDFSRWQQNLIGTLIPEVFYDENDTGKQPSSQHDIETQLTVDARLAYQNKGDPDDKWTPLASSVEERKLECSILAEHRKPGYQYSCSLIPLFELGSLHHDFYLLNLRLPNKLAGKEVNRGLSRLENLMVAFINQNGGFTKVWVSLKTVFFPLVVVALVWFWRRICLLARPPALLECCILELGAALTLLNLPLEYLTLLVDCPWMTVLGDIRQGVFYASLLSFWLIFAGEHLMFEDEVERNRLRAYWRHLSAVLGGCVCLFIFDMCERGVQLTNPFYSIWVTDIGTNLALAFIILAGICAGLYFCFLSYMIWKVFVNISAKRNSLTAMSSNRRLKYQGIIYRFKALMLATLLCAAMTVIGFILGQVSEGRWKWDEDISLEYTSAFFTGVYGMWNVYTLALLCLYAPSHKKWPREESVQSIHGELLARDQLNSQSEEIEFSRFAAEPSELSALTALAGKPATD</sequence>
<evidence type="ECO:0000256" key="1">
    <source>
        <dbReference type="ARBA" id="ARBA00004337"/>
    </source>
</evidence>
<comment type="similarity">
    <text evidence="4">Belongs to the wntless family.</text>
</comment>
<feature type="transmembrane region" description="Helical" evidence="18">
    <location>
        <begin position="389"/>
        <end position="413"/>
    </location>
</feature>
<dbReference type="AlphaFoldDB" id="A0A8B7N382"/>
<dbReference type="KEGG" id="hazt:108665449"/>
<feature type="transmembrane region" description="Helical" evidence="18">
    <location>
        <begin position="485"/>
        <end position="506"/>
    </location>
</feature>
<comment type="function">
    <text evidence="14">A segment polarity gene required for wingless (wg)-dependent patterning processes, acting in both wg-sending cells and wg-target cells. In non-neuronal cells wls directs wg secretion. The wls traffic loop encompasses the Golgi, the cell surface, an endocytic compartment and a retrograde route leading back to the Golgi, and involves clathrin-mediated endocytosis and the retromer complex (a conserved protein complex consisting of Vps35 and Vps26). In neuronal cells (the larval motorneuron NMJ), the wg signal moves across the synapse via the release of wls-containing exosome-like vesicles. Postsynaptic wls is required for the trafficking of fz2 through the fz2-interacting protein Grip.</text>
</comment>
<dbReference type="GO" id="GO:0005789">
    <property type="term" value="C:endoplasmic reticulum membrane"/>
    <property type="evidence" value="ECO:0007669"/>
    <property type="project" value="UniProtKB-SubCell"/>
</dbReference>
<keyword evidence="6" id="KW-0217">Developmental protein</keyword>
<comment type="subcellular location">
    <subcellularLocation>
        <location evidence="2">Endoplasmic reticulum membrane</location>
        <topology evidence="2">Multi-pass membrane protein</topology>
    </subcellularLocation>
    <subcellularLocation>
        <location evidence="1">Endosome membrane</location>
        <topology evidence="1">Multi-pass membrane protein</topology>
    </subcellularLocation>
    <subcellularLocation>
        <location evidence="3">Golgi apparatus membrane</location>
        <topology evidence="3">Multi-pass membrane protein</topology>
    </subcellularLocation>
    <subcellularLocation>
        <location evidence="16">Postsynaptic cell membrane</location>
        <topology evidence="16">Multi-pass membrane protein</topology>
    </subcellularLocation>
    <subcellularLocation>
        <location evidence="17">Presynaptic cell membrane</location>
        <topology evidence="17">Multi-pass membrane protein</topology>
    </subcellularLocation>
</comment>
<dbReference type="OrthoDB" id="5804250at2759"/>
<dbReference type="OMA" id="GQWKWDE"/>
<evidence type="ECO:0000256" key="9">
    <source>
        <dbReference type="ARBA" id="ARBA00022989"/>
    </source>
</evidence>
<keyword evidence="8 18" id="KW-0812">Transmembrane</keyword>
<evidence type="ECO:0000256" key="7">
    <source>
        <dbReference type="ARBA" id="ARBA00022687"/>
    </source>
</evidence>
<keyword evidence="21" id="KW-1185">Reference proteome</keyword>
<keyword evidence="9 18" id="KW-1133">Transmembrane helix</keyword>
<evidence type="ECO:0000256" key="6">
    <source>
        <dbReference type="ARBA" id="ARBA00022473"/>
    </source>
</evidence>
<reference evidence="22" key="1">
    <citation type="submission" date="2025-08" db="UniProtKB">
        <authorList>
            <consortium name="RefSeq"/>
        </authorList>
    </citation>
    <scope>IDENTIFICATION</scope>
    <source>
        <tissue evidence="22">Whole organism</tissue>
    </source>
</reference>
<evidence type="ECO:0000256" key="10">
    <source>
        <dbReference type="ARBA" id="ARBA00023034"/>
    </source>
</evidence>
<evidence type="ECO:0000256" key="5">
    <source>
        <dbReference type="ARBA" id="ARBA00015887"/>
    </source>
</evidence>
<evidence type="ECO:0000313" key="22">
    <source>
        <dbReference type="RefSeq" id="XP_018007689.1"/>
    </source>
</evidence>
<proteinExistence type="inferred from homology"/>
<dbReference type="InterPro" id="IPR009551">
    <property type="entry name" value="Wntless"/>
</dbReference>
<evidence type="ECO:0000259" key="19">
    <source>
        <dbReference type="Pfam" id="PF06664"/>
    </source>
</evidence>
<keyword evidence="12" id="KW-0628">Postsynaptic cell membrane</keyword>
<dbReference type="RefSeq" id="XP_018007689.1">
    <property type="nucleotide sequence ID" value="XM_018152200.2"/>
</dbReference>
<evidence type="ECO:0000259" key="20">
    <source>
        <dbReference type="Pfam" id="PF21883"/>
    </source>
</evidence>
<dbReference type="InterPro" id="IPR047843">
    <property type="entry name" value="WLS-like_TM"/>
</dbReference>
<protein>
    <recommendedName>
        <fullName evidence="5">Protein wntless</fullName>
    </recommendedName>
</protein>
<evidence type="ECO:0000256" key="14">
    <source>
        <dbReference type="ARBA" id="ARBA00025339"/>
    </source>
</evidence>
<dbReference type="Pfam" id="PF06664">
    <property type="entry name" value="WLS-like_TM"/>
    <property type="match status" value="1"/>
</dbReference>
<evidence type="ECO:0000256" key="4">
    <source>
        <dbReference type="ARBA" id="ARBA00008148"/>
    </source>
</evidence>
<evidence type="ECO:0000256" key="16">
    <source>
        <dbReference type="ARBA" id="ARBA00034104"/>
    </source>
</evidence>
<dbReference type="GO" id="GO:0061355">
    <property type="term" value="P:Wnt protein secretion"/>
    <property type="evidence" value="ECO:0007669"/>
    <property type="project" value="TreeGrafter"/>
</dbReference>
<evidence type="ECO:0000256" key="18">
    <source>
        <dbReference type="SAM" id="Phobius"/>
    </source>
</evidence>
<evidence type="ECO:0000256" key="2">
    <source>
        <dbReference type="ARBA" id="ARBA00004477"/>
    </source>
</evidence>
<dbReference type="GO" id="GO:0010008">
    <property type="term" value="C:endosome membrane"/>
    <property type="evidence" value="ECO:0007669"/>
    <property type="project" value="UniProtKB-SubCell"/>
</dbReference>
<dbReference type="GeneID" id="108665449"/>
<feature type="transmembrane region" description="Helical" evidence="18">
    <location>
        <begin position="347"/>
        <end position="364"/>
    </location>
</feature>
<evidence type="ECO:0000256" key="8">
    <source>
        <dbReference type="ARBA" id="ARBA00022692"/>
    </source>
</evidence>
<feature type="domain" description="Wntless-like transmembrane" evidence="19">
    <location>
        <begin position="237"/>
        <end position="509"/>
    </location>
</feature>